<sequence length="197" mass="22508">MEIKIENAKAALKTADESVKKVLLALLPELNETEAQTAANRPITERVKTFEDACRELGEDHPFVLAYQNTNLRDPEVAEENRDVLAYMKLRIIAAALNEGWKPQFTEDEWRWYPWFTLWTEEELSEKSDEWKADRHLISTGDYSGDYAGFADSGSYFAPSAPYTGVGSRLCFKSEALATYCGKQFISLWADFNMIKK</sequence>
<dbReference type="AlphaFoldDB" id="A0AAW4N0C3"/>
<protein>
    <submittedName>
        <fullName evidence="1">Uncharacterized protein</fullName>
    </submittedName>
</protein>
<name>A0AAW4N0C3_9BACT</name>
<organism evidence="1 2">
    <name type="scientific">Segatella copri</name>
    <dbReference type="NCBI Taxonomy" id="165179"/>
    <lineage>
        <taxon>Bacteria</taxon>
        <taxon>Pseudomonadati</taxon>
        <taxon>Bacteroidota</taxon>
        <taxon>Bacteroidia</taxon>
        <taxon>Bacteroidales</taxon>
        <taxon>Prevotellaceae</taxon>
        <taxon>Segatella</taxon>
    </lineage>
</organism>
<proteinExistence type="predicted"/>
<reference evidence="1" key="1">
    <citation type="submission" date="2021-06" db="EMBL/GenBank/DDBJ databases">
        <title>Collection of gut derived symbiotic bacterial strains cultured from healthy donors.</title>
        <authorList>
            <person name="Lin H."/>
            <person name="Littmann E."/>
            <person name="Pamer E.G."/>
        </authorList>
    </citation>
    <scope>NUCLEOTIDE SEQUENCE</scope>
    <source>
        <strain evidence="1">MSK.21.74</strain>
    </source>
</reference>
<evidence type="ECO:0000313" key="2">
    <source>
        <dbReference type="Proteomes" id="UP001196765"/>
    </source>
</evidence>
<dbReference type="EMBL" id="JAHOEI010000010">
    <property type="protein sequence ID" value="MBV3387046.1"/>
    <property type="molecule type" value="Genomic_DNA"/>
</dbReference>
<comment type="caution">
    <text evidence="1">The sequence shown here is derived from an EMBL/GenBank/DDBJ whole genome shotgun (WGS) entry which is preliminary data.</text>
</comment>
<gene>
    <name evidence="1" type="ORF">KSW82_04740</name>
</gene>
<dbReference type="Proteomes" id="UP001196765">
    <property type="component" value="Unassembled WGS sequence"/>
</dbReference>
<dbReference type="RefSeq" id="WP_217744133.1">
    <property type="nucleotide sequence ID" value="NZ_JAHOEI010000010.1"/>
</dbReference>
<accession>A0AAW4N0C3</accession>
<evidence type="ECO:0000313" key="1">
    <source>
        <dbReference type="EMBL" id="MBV3387046.1"/>
    </source>
</evidence>